<dbReference type="RefSeq" id="WP_359988930.1">
    <property type="nucleotide sequence ID" value="NZ_JBEZLS010000034.1"/>
</dbReference>
<keyword evidence="2" id="KW-0472">Membrane</keyword>
<keyword evidence="2" id="KW-0812">Transmembrane</keyword>
<dbReference type="InterPro" id="IPR027417">
    <property type="entry name" value="P-loop_NTPase"/>
</dbReference>
<evidence type="ECO:0000256" key="1">
    <source>
        <dbReference type="SAM" id="MobiDB-lite"/>
    </source>
</evidence>
<feature type="region of interest" description="Disordered" evidence="1">
    <location>
        <begin position="295"/>
        <end position="314"/>
    </location>
</feature>
<reference evidence="3 4" key="1">
    <citation type="submission" date="2024-06" db="EMBL/GenBank/DDBJ databases">
        <title>The Natural Products Discovery Center: Release of the First 8490 Sequenced Strains for Exploring Actinobacteria Biosynthetic Diversity.</title>
        <authorList>
            <person name="Kalkreuter E."/>
            <person name="Kautsar S.A."/>
            <person name="Yang D."/>
            <person name="Bader C.D."/>
            <person name="Teijaro C.N."/>
            <person name="Fluegel L."/>
            <person name="Davis C.M."/>
            <person name="Simpson J.R."/>
            <person name="Lauterbach L."/>
            <person name="Steele A.D."/>
            <person name="Gui C."/>
            <person name="Meng S."/>
            <person name="Li G."/>
            <person name="Viehrig K."/>
            <person name="Ye F."/>
            <person name="Su P."/>
            <person name="Kiefer A.F."/>
            <person name="Nichols A."/>
            <person name="Cepeda A.J."/>
            <person name="Yan W."/>
            <person name="Fan B."/>
            <person name="Jiang Y."/>
            <person name="Adhikari A."/>
            <person name="Zheng C.-J."/>
            <person name="Schuster L."/>
            <person name="Cowan T.M."/>
            <person name="Smanski M.J."/>
            <person name="Chevrette M.G."/>
            <person name="De Carvalho L.P.S."/>
            <person name="Shen B."/>
        </authorList>
    </citation>
    <scope>NUCLEOTIDE SEQUENCE [LARGE SCALE GENOMIC DNA]</scope>
    <source>
        <strain evidence="3 4">NPDC048274</strain>
    </source>
</reference>
<dbReference type="SUPFAM" id="SSF52540">
    <property type="entry name" value="P-loop containing nucleoside triphosphate hydrolases"/>
    <property type="match status" value="1"/>
</dbReference>
<feature type="region of interest" description="Disordered" evidence="1">
    <location>
        <begin position="1"/>
        <end position="72"/>
    </location>
</feature>
<evidence type="ECO:0000313" key="4">
    <source>
        <dbReference type="Proteomes" id="UP001551582"/>
    </source>
</evidence>
<comment type="caution">
    <text evidence="3">The sequence shown here is derived from an EMBL/GenBank/DDBJ whole genome shotgun (WGS) entry which is preliminary data.</text>
</comment>
<protein>
    <submittedName>
        <fullName evidence="3">ATP/GTP-binding protein</fullName>
    </submittedName>
</protein>
<proteinExistence type="predicted"/>
<feature type="transmembrane region" description="Helical" evidence="2">
    <location>
        <begin position="230"/>
        <end position="248"/>
    </location>
</feature>
<feature type="transmembrane region" description="Helical" evidence="2">
    <location>
        <begin position="260"/>
        <end position="278"/>
    </location>
</feature>
<keyword evidence="4" id="KW-1185">Reference proteome</keyword>
<keyword evidence="2" id="KW-1133">Transmembrane helix</keyword>
<feature type="transmembrane region" description="Helical" evidence="2">
    <location>
        <begin position="104"/>
        <end position="126"/>
    </location>
</feature>
<feature type="transmembrane region" description="Helical" evidence="2">
    <location>
        <begin position="207"/>
        <end position="224"/>
    </location>
</feature>
<accession>A0ABV3EF06</accession>
<organism evidence="3 4">
    <name type="scientific">Streptomyces griseoloalbus</name>
    <dbReference type="NCBI Taxonomy" id="67303"/>
    <lineage>
        <taxon>Bacteria</taxon>
        <taxon>Bacillati</taxon>
        <taxon>Actinomycetota</taxon>
        <taxon>Actinomycetes</taxon>
        <taxon>Kitasatosporales</taxon>
        <taxon>Streptomycetaceae</taxon>
        <taxon>Streptomyces</taxon>
    </lineage>
</organism>
<dbReference type="EMBL" id="JBEZLS010000034">
    <property type="protein sequence ID" value="MEU9355743.1"/>
    <property type="molecule type" value="Genomic_DNA"/>
</dbReference>
<feature type="compositionally biased region" description="Pro residues" evidence="1">
    <location>
        <begin position="17"/>
        <end position="65"/>
    </location>
</feature>
<feature type="transmembrane region" description="Helical" evidence="2">
    <location>
        <begin position="176"/>
        <end position="195"/>
    </location>
</feature>
<evidence type="ECO:0000313" key="3">
    <source>
        <dbReference type="EMBL" id="MEU9355743.1"/>
    </source>
</evidence>
<name>A0ABV3EF06_9ACTN</name>
<dbReference type="Proteomes" id="UP001551582">
    <property type="component" value="Unassembled WGS sequence"/>
</dbReference>
<evidence type="ECO:0000256" key="2">
    <source>
        <dbReference type="SAM" id="Phobius"/>
    </source>
</evidence>
<gene>
    <name evidence="3" type="ORF">AB0D65_33295</name>
</gene>
<sequence length="826" mass="88169">MDSDGTQEARGTHANPVPRPAGPPDVPAGPPDVPAGPPDVPAGPPDGPAVPPRPSRAPGTPPAPDRAPRPSSAVAAWLDAARPAARPGIWRYGYQPPKDVPERLAPVTVAGMLVPLLLAIGVWSFWRQGYFPYKSVLLRMFTPDDWWWGGSAASPKPVEGRTVALPGEHALMVYDGVFFLVLVLAVVVLGSWRAIVRHYMSRMRQPVRALVAAVLALVALAFVFPDAFPGVGWSAVPVVDPLLALTVLVSDGYDLMASPLFTNTLYAVVTLLVVWPFARLGDWVPYARERLAPRRASTAPSTSVPARPRSQWPALRDAGQHDVAELLTAEVTGGRMNDVDCTRVEHAFAVARRGATLDAFRGTVLRQGGAAWTHPSGARDLPRRTARHDLLAGQVRIGRWVAAERAPQPYHGAGAALGPDVLGTSLLAVGPSGSGKTRTLVEPVTEALALQALTGRCAVVAVSAAGSPLGTDDAFDVIVRIGDSSSVHDLDPYAESDDPDEAAAILAEALVGDLDTVGTQSAATALAQLLGPFRAVHGRFPTLPELRELLEGEETALTALREALAASGNDVMRRELDARVRQTGTPGEVGRTLADRLALLNRPVFADFFGGGGPGRPFSLRAVAHHPLRVRIDLPERGHEEAGRLITRLVLAQFHAIVREGRRAHFACLVLDDATGTVTAESVRRIQRLRSQNAGVLLSLRTVGDVPEALHGPLYGAVGCRMAFSGVTTWDGSRFAQTWGTEWVETTEVAKHTVFADQPMTRAFHALRKLMTGKAVTTDAVTVRQVERERWSASELAHEVPPGHAVLSLTTVEGEHAAPLLVDLRG</sequence>